<comment type="caution">
    <text evidence="2">The sequence shown here is derived from an EMBL/GenBank/DDBJ whole genome shotgun (WGS) entry which is preliminary data.</text>
</comment>
<reference evidence="2" key="2">
    <citation type="submission" date="2020-11" db="EMBL/GenBank/DDBJ databases">
        <authorList>
            <person name="McCartney M.A."/>
            <person name="Auch B."/>
            <person name="Kono T."/>
            <person name="Mallez S."/>
            <person name="Becker A."/>
            <person name="Gohl D.M."/>
            <person name="Silverstein K.A.T."/>
            <person name="Koren S."/>
            <person name="Bechman K.B."/>
            <person name="Herman A."/>
            <person name="Abrahante J.E."/>
            <person name="Garbe J."/>
        </authorList>
    </citation>
    <scope>NUCLEOTIDE SEQUENCE</scope>
    <source>
        <strain evidence="2">Duluth1</strain>
        <tissue evidence="2">Whole animal</tissue>
    </source>
</reference>
<evidence type="ECO:0000256" key="1">
    <source>
        <dbReference type="SAM" id="MobiDB-lite"/>
    </source>
</evidence>
<sequence>MRASFDSLSNRIEQLETSIDNKMKTQVQTEVGQVISKIKTDLNKELTKIRDDVKNASANAKGRHSNENTQREYDSESSTLDIVKRNLPDSREENTLHKVNTHC</sequence>
<organism evidence="2 3">
    <name type="scientific">Dreissena polymorpha</name>
    <name type="common">Zebra mussel</name>
    <name type="synonym">Mytilus polymorpha</name>
    <dbReference type="NCBI Taxonomy" id="45954"/>
    <lineage>
        <taxon>Eukaryota</taxon>
        <taxon>Metazoa</taxon>
        <taxon>Spiralia</taxon>
        <taxon>Lophotrochozoa</taxon>
        <taxon>Mollusca</taxon>
        <taxon>Bivalvia</taxon>
        <taxon>Autobranchia</taxon>
        <taxon>Heteroconchia</taxon>
        <taxon>Euheterodonta</taxon>
        <taxon>Imparidentia</taxon>
        <taxon>Neoheterodontei</taxon>
        <taxon>Myida</taxon>
        <taxon>Dreissenoidea</taxon>
        <taxon>Dreissenidae</taxon>
        <taxon>Dreissena</taxon>
    </lineage>
</organism>
<feature type="compositionally biased region" description="Basic and acidic residues" evidence="1">
    <location>
        <begin position="64"/>
        <end position="74"/>
    </location>
</feature>
<feature type="region of interest" description="Disordered" evidence="1">
    <location>
        <begin position="53"/>
        <end position="80"/>
    </location>
</feature>
<evidence type="ECO:0000313" key="2">
    <source>
        <dbReference type="EMBL" id="KAH3785756.1"/>
    </source>
</evidence>
<keyword evidence="3" id="KW-1185">Reference proteome</keyword>
<accession>A0A9D4EWL4</accession>
<proteinExistence type="predicted"/>
<gene>
    <name evidence="2" type="ORF">DPMN_163849</name>
</gene>
<dbReference type="Proteomes" id="UP000828390">
    <property type="component" value="Unassembled WGS sequence"/>
</dbReference>
<dbReference type="AlphaFoldDB" id="A0A9D4EWL4"/>
<name>A0A9D4EWL4_DREPO</name>
<evidence type="ECO:0000313" key="3">
    <source>
        <dbReference type="Proteomes" id="UP000828390"/>
    </source>
</evidence>
<protein>
    <submittedName>
        <fullName evidence="2">Uncharacterized protein</fullName>
    </submittedName>
</protein>
<reference evidence="2" key="1">
    <citation type="journal article" date="2019" name="bioRxiv">
        <title>The Genome of the Zebra Mussel, Dreissena polymorpha: A Resource for Invasive Species Research.</title>
        <authorList>
            <person name="McCartney M.A."/>
            <person name="Auch B."/>
            <person name="Kono T."/>
            <person name="Mallez S."/>
            <person name="Zhang Y."/>
            <person name="Obille A."/>
            <person name="Becker A."/>
            <person name="Abrahante J.E."/>
            <person name="Garbe J."/>
            <person name="Badalamenti J.P."/>
            <person name="Herman A."/>
            <person name="Mangelson H."/>
            <person name="Liachko I."/>
            <person name="Sullivan S."/>
            <person name="Sone E.D."/>
            <person name="Koren S."/>
            <person name="Silverstein K.A.T."/>
            <person name="Beckman K.B."/>
            <person name="Gohl D.M."/>
        </authorList>
    </citation>
    <scope>NUCLEOTIDE SEQUENCE</scope>
    <source>
        <strain evidence="2">Duluth1</strain>
        <tissue evidence="2">Whole animal</tissue>
    </source>
</reference>
<dbReference type="EMBL" id="JAIWYP010000008">
    <property type="protein sequence ID" value="KAH3785756.1"/>
    <property type="molecule type" value="Genomic_DNA"/>
</dbReference>